<feature type="transmembrane region" description="Helical" evidence="7">
    <location>
        <begin position="403"/>
        <end position="436"/>
    </location>
</feature>
<dbReference type="Proteomes" id="UP000644507">
    <property type="component" value="Unassembled WGS sequence"/>
</dbReference>
<evidence type="ECO:0008006" key="10">
    <source>
        <dbReference type="Google" id="ProtNLM"/>
    </source>
</evidence>
<dbReference type="PANTHER" id="PTHR21716:SF64">
    <property type="entry name" value="AI-2 TRANSPORT PROTEIN TQSA"/>
    <property type="match status" value="1"/>
</dbReference>
<evidence type="ECO:0000256" key="5">
    <source>
        <dbReference type="ARBA" id="ARBA00023136"/>
    </source>
</evidence>
<dbReference type="InterPro" id="IPR002549">
    <property type="entry name" value="AI-2E-like"/>
</dbReference>
<evidence type="ECO:0000256" key="2">
    <source>
        <dbReference type="ARBA" id="ARBA00009773"/>
    </source>
</evidence>
<reference evidence="8" key="1">
    <citation type="journal article" date="2014" name="Int. J. Syst. Evol. Microbiol.">
        <title>Complete genome sequence of Corynebacterium casei LMG S-19264T (=DSM 44701T), isolated from a smear-ripened cheese.</title>
        <authorList>
            <consortium name="US DOE Joint Genome Institute (JGI-PGF)"/>
            <person name="Walter F."/>
            <person name="Albersmeier A."/>
            <person name="Kalinowski J."/>
            <person name="Ruckert C."/>
        </authorList>
    </citation>
    <scope>NUCLEOTIDE SEQUENCE</scope>
    <source>
        <strain evidence="8">KCTC 12988</strain>
    </source>
</reference>
<dbReference type="AlphaFoldDB" id="A0A918TJD9"/>
<comment type="caution">
    <text evidence="8">The sequence shown here is derived from an EMBL/GenBank/DDBJ whole genome shotgun (WGS) entry which is preliminary data.</text>
</comment>
<feature type="transmembrane region" description="Helical" evidence="7">
    <location>
        <begin position="315"/>
        <end position="336"/>
    </location>
</feature>
<sequence>MAYPNDFQRRTLWSGLTGLSIVLLGAILVGIIWLGGRILGYLQPVLVPLAVAGIVAYLLDPIVEWLQNHRKLSRLKAVLTVFGVFTLIVALFVSFLFPKLLDQAGRLLGDDEDLGASVVRSLEKMQDKIPGARPLVDWATGPVDPSTGEVIPKPYPYPVYPRGEDGVKRFSHYINKRGEKVFVKVRPDKVQEAPATSEPPSVDSDEEVAPEDSSPENEGEELGLEAFGIEPPAENPAEVLLNEGREKASSEEESANEEGIQTVVVSRDYMTQLKDYERKINQIKFDDTKLGHLLTDNWQILTKTGLDWLRASTKVFGLLGYLLGFLLVPVYLYYFLNESSKIKATWHQYIPLKASKFKDEVVSTLAEINSYLISFFRGQVLVSLIDGVLVGVALSIFQLPYGFLIGLALAVLGILPFIGNILCMIPAALIAFIHFGSDTPNHQWLGDSPWAYVGAVIAIFLVVQQINSLVTAPKIVGDSVGLHPMTVIFSILFWSLLLGGFLGALLAVPLTAAIKVLFSRYIWQRRVSPQLNTPMSDEALLPPVED</sequence>
<evidence type="ECO:0000256" key="1">
    <source>
        <dbReference type="ARBA" id="ARBA00004141"/>
    </source>
</evidence>
<protein>
    <recommendedName>
        <fullName evidence="10">AI-2E family transporter</fullName>
    </recommendedName>
</protein>
<name>A0A918TJD9_9BACT</name>
<evidence type="ECO:0000256" key="6">
    <source>
        <dbReference type="SAM" id="MobiDB-lite"/>
    </source>
</evidence>
<feature type="region of interest" description="Disordered" evidence="6">
    <location>
        <begin position="185"/>
        <end position="220"/>
    </location>
</feature>
<feature type="transmembrane region" description="Helical" evidence="7">
    <location>
        <begin position="448"/>
        <end position="467"/>
    </location>
</feature>
<evidence type="ECO:0000256" key="7">
    <source>
        <dbReference type="SAM" id="Phobius"/>
    </source>
</evidence>
<evidence type="ECO:0000313" key="9">
    <source>
        <dbReference type="Proteomes" id="UP000644507"/>
    </source>
</evidence>
<feature type="transmembrane region" description="Helical" evidence="7">
    <location>
        <begin position="12"/>
        <end position="35"/>
    </location>
</feature>
<comment type="similarity">
    <text evidence="2">Belongs to the autoinducer-2 exporter (AI-2E) (TC 2.A.86) family.</text>
</comment>
<evidence type="ECO:0000256" key="3">
    <source>
        <dbReference type="ARBA" id="ARBA00022692"/>
    </source>
</evidence>
<feature type="compositionally biased region" description="Acidic residues" evidence="6">
    <location>
        <begin position="203"/>
        <end position="220"/>
    </location>
</feature>
<dbReference type="EMBL" id="BMXI01000004">
    <property type="protein sequence ID" value="GHC47617.1"/>
    <property type="molecule type" value="Genomic_DNA"/>
</dbReference>
<evidence type="ECO:0000313" key="8">
    <source>
        <dbReference type="EMBL" id="GHC47617.1"/>
    </source>
</evidence>
<feature type="transmembrane region" description="Helical" evidence="7">
    <location>
        <begin position="75"/>
        <end position="97"/>
    </location>
</feature>
<dbReference type="GO" id="GO:0055085">
    <property type="term" value="P:transmembrane transport"/>
    <property type="evidence" value="ECO:0007669"/>
    <property type="project" value="TreeGrafter"/>
</dbReference>
<dbReference type="RefSeq" id="WP_229809410.1">
    <property type="nucleotide sequence ID" value="NZ_BMXI01000004.1"/>
</dbReference>
<accession>A0A918TJD9</accession>
<dbReference type="PANTHER" id="PTHR21716">
    <property type="entry name" value="TRANSMEMBRANE PROTEIN"/>
    <property type="match status" value="1"/>
</dbReference>
<organism evidence="8 9">
    <name type="scientific">Roseibacillus persicicus</name>
    <dbReference type="NCBI Taxonomy" id="454148"/>
    <lineage>
        <taxon>Bacteria</taxon>
        <taxon>Pseudomonadati</taxon>
        <taxon>Verrucomicrobiota</taxon>
        <taxon>Verrucomicrobiia</taxon>
        <taxon>Verrucomicrobiales</taxon>
        <taxon>Verrucomicrobiaceae</taxon>
        <taxon>Roseibacillus</taxon>
    </lineage>
</organism>
<proteinExistence type="inferred from homology"/>
<comment type="subcellular location">
    <subcellularLocation>
        <location evidence="1">Membrane</location>
        <topology evidence="1">Multi-pass membrane protein</topology>
    </subcellularLocation>
</comment>
<keyword evidence="4 7" id="KW-1133">Transmembrane helix</keyword>
<reference evidence="8" key="2">
    <citation type="submission" date="2020-09" db="EMBL/GenBank/DDBJ databases">
        <authorList>
            <person name="Sun Q."/>
            <person name="Kim S."/>
        </authorList>
    </citation>
    <scope>NUCLEOTIDE SEQUENCE</scope>
    <source>
        <strain evidence="8">KCTC 12988</strain>
    </source>
</reference>
<keyword evidence="3 7" id="KW-0812">Transmembrane</keyword>
<keyword evidence="9" id="KW-1185">Reference proteome</keyword>
<dbReference type="GO" id="GO:0005886">
    <property type="term" value="C:plasma membrane"/>
    <property type="evidence" value="ECO:0007669"/>
    <property type="project" value="UniProtKB-SubCell"/>
</dbReference>
<gene>
    <name evidence="8" type="ORF">GCM10007100_11720</name>
</gene>
<feature type="transmembrane region" description="Helical" evidence="7">
    <location>
        <begin position="41"/>
        <end position="63"/>
    </location>
</feature>
<evidence type="ECO:0000256" key="4">
    <source>
        <dbReference type="ARBA" id="ARBA00022989"/>
    </source>
</evidence>
<dbReference type="Pfam" id="PF01594">
    <property type="entry name" value="AI-2E_transport"/>
    <property type="match status" value="2"/>
</dbReference>
<feature type="transmembrane region" description="Helical" evidence="7">
    <location>
        <begin position="487"/>
        <end position="518"/>
    </location>
</feature>
<keyword evidence="5 7" id="KW-0472">Membrane</keyword>
<feature type="transmembrane region" description="Helical" evidence="7">
    <location>
        <begin position="380"/>
        <end position="397"/>
    </location>
</feature>